<organism evidence="3">
    <name type="scientific">Atelocyanobacterium thalassa (isolate ALOHA)</name>
    <dbReference type="NCBI Taxonomy" id="1453429"/>
    <lineage>
        <taxon>Bacteria</taxon>
        <taxon>Bacillati</taxon>
        <taxon>Cyanobacteriota</taxon>
        <taxon>Cyanophyceae</taxon>
        <taxon>Oscillatoriophycideae</taxon>
        <taxon>Chroococcales</taxon>
        <taxon>Aphanothecaceae</taxon>
        <taxon>Candidatus Atelocyanobacterium</taxon>
        <taxon>Candidatus Atelocyanobacterium thalassae</taxon>
    </lineage>
</organism>
<sequence length="71" mass="8381">MVSITIDLPYLLFIKIAFNLTILFLIYQHNVITLICLLNNKIFQNLEWLIKAVLVVKTFTNHNDYFPLIVE</sequence>
<evidence type="ECO:0000256" key="1">
    <source>
        <dbReference type="SAM" id="Phobius"/>
    </source>
</evidence>
<evidence type="ECO:0000313" key="3">
    <source>
        <dbReference type="Proteomes" id="UP000001405"/>
    </source>
</evidence>
<protein>
    <submittedName>
        <fullName evidence="2">Uncharacterized protein</fullName>
    </submittedName>
</protein>
<feature type="transmembrane region" description="Helical" evidence="1">
    <location>
        <begin position="12"/>
        <end position="38"/>
    </location>
</feature>
<keyword evidence="1" id="KW-0812">Transmembrane</keyword>
<dbReference type="HOGENOM" id="CLU_2732451_0_0_3"/>
<keyword evidence="1" id="KW-0472">Membrane</keyword>
<reference evidence="2 3" key="1">
    <citation type="journal article" date="2010" name="Nature">
        <title>Metabolic streamlining in an open-ocean nitrogen-fixing cyanobacterium.</title>
        <authorList>
            <person name="Tripp H.J."/>
            <person name="Bench S.R."/>
            <person name="Turk K.A."/>
            <person name="Foster R.A."/>
            <person name="Desany B.A."/>
            <person name="Niazi F."/>
            <person name="Affourtit J.P."/>
            <person name="Zehr J.P."/>
        </authorList>
    </citation>
    <scope>NUCLEOTIDE SEQUENCE [LARGE SCALE GENOMIC DNA]</scope>
    <source>
        <strain evidence="3">ALOHA</strain>
    </source>
</reference>
<dbReference type="AlphaFoldDB" id="D3ENG9"/>
<keyword evidence="1" id="KW-1133">Transmembrane helix</keyword>
<keyword evidence="3" id="KW-1185">Reference proteome</keyword>
<dbReference type="Proteomes" id="UP000001405">
    <property type="component" value="Chromosome"/>
</dbReference>
<name>D3ENG9_ATETH</name>
<evidence type="ECO:0000313" key="2">
    <source>
        <dbReference type="EMBL" id="ADB95019.1"/>
    </source>
</evidence>
<gene>
    <name evidence="2" type="ordered locus">UCYN_02740</name>
</gene>
<dbReference type="EMBL" id="CP001842">
    <property type="protein sequence ID" value="ADB95019.1"/>
    <property type="molecule type" value="Genomic_DNA"/>
</dbReference>
<accession>D3ENG9</accession>
<proteinExistence type="predicted"/>
<dbReference type="KEGG" id="cyu:UCYN_02740"/>